<dbReference type="SUPFAM" id="SSF56327">
    <property type="entry name" value="LDH C-terminal domain-like"/>
    <property type="match status" value="1"/>
</dbReference>
<dbReference type="PANTHER" id="PTHR32092">
    <property type="entry name" value="6-PHOSPHO-BETA-GLUCOSIDASE-RELATED"/>
    <property type="match status" value="1"/>
</dbReference>
<reference evidence="13" key="1">
    <citation type="submission" date="2020-02" db="EMBL/GenBank/DDBJ databases">
        <authorList>
            <person name="Meier V. D."/>
        </authorList>
    </citation>
    <scope>NUCLEOTIDE SEQUENCE</scope>
    <source>
        <strain evidence="13">AVDCRST_MAG88</strain>
    </source>
</reference>
<protein>
    <submittedName>
        <fullName evidence="13">GH4</fullName>
        <ecNumber evidence="13">3.2.1.20</ecNumber>
    </submittedName>
</protein>
<keyword evidence="11" id="KW-0533">Nickel</keyword>
<dbReference type="Gene3D" id="3.90.1820.10">
    <property type="entry name" value="AglA-like glucosidase"/>
    <property type="match status" value="1"/>
</dbReference>
<evidence type="ECO:0000313" key="13">
    <source>
        <dbReference type="EMBL" id="CAA9589941.1"/>
    </source>
</evidence>
<dbReference type="EC" id="3.2.1.20" evidence="13"/>
<comment type="cofactor">
    <cofactor evidence="1">
        <name>NAD(+)</name>
        <dbReference type="ChEBI" id="CHEBI:57540"/>
    </cofactor>
</comment>
<dbReference type="InterPro" id="IPR015955">
    <property type="entry name" value="Lactate_DH/Glyco_Ohase_4_C"/>
</dbReference>
<evidence type="ECO:0000256" key="3">
    <source>
        <dbReference type="ARBA" id="ARBA00010141"/>
    </source>
</evidence>
<comment type="cofactor">
    <cofactor evidence="2">
        <name>Mn(2+)</name>
        <dbReference type="ChEBI" id="CHEBI:29035"/>
    </cofactor>
</comment>
<dbReference type="SUPFAM" id="SSF51735">
    <property type="entry name" value="NAD(P)-binding Rossmann-fold domains"/>
    <property type="match status" value="1"/>
</dbReference>
<dbReference type="AlphaFoldDB" id="A0A6J4VX43"/>
<keyword evidence="11" id="KW-0408">Iron</keyword>
<keyword evidence="5 13" id="KW-0378">Hydrolase</keyword>
<feature type="domain" description="Glycosyl hydrolase family 4 C-terminal" evidence="12">
    <location>
        <begin position="150"/>
        <end position="379"/>
    </location>
</feature>
<evidence type="ECO:0000256" key="10">
    <source>
        <dbReference type="PIRSR" id="PIRSR601088-2"/>
    </source>
</evidence>
<dbReference type="GO" id="GO:0046872">
    <property type="term" value="F:metal ion binding"/>
    <property type="evidence" value="ECO:0007669"/>
    <property type="project" value="UniProtKB-KW"/>
</dbReference>
<evidence type="ECO:0000256" key="1">
    <source>
        <dbReference type="ARBA" id="ARBA00001911"/>
    </source>
</evidence>
<evidence type="ECO:0000256" key="4">
    <source>
        <dbReference type="ARBA" id="ARBA00022723"/>
    </source>
</evidence>
<dbReference type="InterPro" id="IPR036291">
    <property type="entry name" value="NAD(P)-bd_dom_sf"/>
</dbReference>
<evidence type="ECO:0000256" key="5">
    <source>
        <dbReference type="ARBA" id="ARBA00022801"/>
    </source>
</evidence>
<dbReference type="GO" id="GO:0005975">
    <property type="term" value="P:carbohydrate metabolic process"/>
    <property type="evidence" value="ECO:0007669"/>
    <property type="project" value="InterPro"/>
</dbReference>
<keyword evidence="9 13" id="KW-0326">Glycosidase</keyword>
<dbReference type="PANTHER" id="PTHR32092:SF4">
    <property type="entry name" value="ALPHA-GLUCOSIDASE"/>
    <property type="match status" value="1"/>
</dbReference>
<keyword evidence="8" id="KW-0119">Carbohydrate metabolism</keyword>
<organism evidence="13">
    <name type="scientific">uncultured Thermomicrobiales bacterium</name>
    <dbReference type="NCBI Taxonomy" id="1645740"/>
    <lineage>
        <taxon>Bacteria</taxon>
        <taxon>Pseudomonadati</taxon>
        <taxon>Thermomicrobiota</taxon>
        <taxon>Thermomicrobia</taxon>
        <taxon>Thermomicrobiales</taxon>
        <taxon>environmental samples</taxon>
    </lineage>
</organism>
<keyword evidence="7 11" id="KW-0464">Manganese</keyword>
<sequence length="425" mass="47471">MDAERLGPITGLAERYAREMGNDLRFVRTTDREEALRDSDFVINTADAKGHYHARRVRETTARHGYYYGGVDIGAFYNLDLMLSVARDMERICPDAWLIQSGNPVFEGCTLMTRETGVKVIGLCHGHYGYLEICNVLGLDPGRVTWQAPGLNHNIWLTHFLYDGQDAYPLLNEWIASKGEEYWTTHVAERTHDIQMSRGTIAQYQLYGLMPIGDTPRQAAWWMNTDIETKKRWFGEPWGGPDTELGRPFYVSNLEKRLAEVARVAADPSASVAKLVGTTKTREQQVPIIDALTNGAADFFQVNIPNKGALAGVADDVVVEVPAWIDRTGLHPLRVTPLPKKIMLERILPGVVDMERELEAFKTGDRTMLLYNVLTSPQTHSYDQAVAVLDDLLAMAGHEELAAHYTMPDGARAAETLARTPVAAD</sequence>
<dbReference type="InterPro" id="IPR001088">
    <property type="entry name" value="Glyco_hydro_4"/>
</dbReference>
<feature type="binding site" evidence="11">
    <location>
        <position position="153"/>
    </location>
    <ligand>
        <name>Mn(2+)</name>
        <dbReference type="ChEBI" id="CHEBI:29035"/>
    </ligand>
</feature>
<evidence type="ECO:0000256" key="8">
    <source>
        <dbReference type="ARBA" id="ARBA00023277"/>
    </source>
</evidence>
<evidence type="ECO:0000256" key="9">
    <source>
        <dbReference type="ARBA" id="ARBA00023295"/>
    </source>
</evidence>
<evidence type="ECO:0000256" key="6">
    <source>
        <dbReference type="ARBA" id="ARBA00023027"/>
    </source>
</evidence>
<evidence type="ECO:0000256" key="2">
    <source>
        <dbReference type="ARBA" id="ARBA00001936"/>
    </source>
</evidence>
<evidence type="ECO:0000256" key="11">
    <source>
        <dbReference type="PIRSR" id="PIRSR601088-3"/>
    </source>
</evidence>
<feature type="binding site" evidence="10">
    <location>
        <position position="103"/>
    </location>
    <ligand>
        <name>substrate</name>
    </ligand>
</feature>
<dbReference type="InterPro" id="IPR053715">
    <property type="entry name" value="GH4_Enzyme_sf"/>
</dbReference>
<dbReference type="GO" id="GO:0016616">
    <property type="term" value="F:oxidoreductase activity, acting on the CH-OH group of donors, NAD or NADP as acceptor"/>
    <property type="evidence" value="ECO:0007669"/>
    <property type="project" value="InterPro"/>
</dbReference>
<feature type="binding site" evidence="10">
    <location>
        <position position="55"/>
    </location>
    <ligand>
        <name>substrate</name>
    </ligand>
</feature>
<dbReference type="InterPro" id="IPR022616">
    <property type="entry name" value="Glyco_hydro_4_C"/>
</dbReference>
<gene>
    <name evidence="13" type="ORF">AVDCRST_MAG88-4690</name>
</gene>
<keyword evidence="6" id="KW-0520">NAD</keyword>
<feature type="binding site" evidence="11">
    <location>
        <position position="124"/>
    </location>
    <ligand>
        <name>Mn(2+)</name>
        <dbReference type="ChEBI" id="CHEBI:29035"/>
    </ligand>
</feature>
<comment type="similarity">
    <text evidence="3">Belongs to the glycosyl hydrolase 4 family.</text>
</comment>
<evidence type="ECO:0000256" key="7">
    <source>
        <dbReference type="ARBA" id="ARBA00023211"/>
    </source>
</evidence>
<dbReference type="EMBL" id="CADCWM010001217">
    <property type="protein sequence ID" value="CAA9589941.1"/>
    <property type="molecule type" value="Genomic_DNA"/>
</dbReference>
<name>A0A6J4VX43_9BACT</name>
<dbReference type="Pfam" id="PF02056">
    <property type="entry name" value="Glyco_hydro_4"/>
    <property type="match status" value="1"/>
</dbReference>
<keyword evidence="11" id="KW-0170">Cobalt</keyword>
<dbReference type="GO" id="GO:0004558">
    <property type="term" value="F:alpha-1,4-glucosidase activity"/>
    <property type="evidence" value="ECO:0007669"/>
    <property type="project" value="UniProtKB-EC"/>
</dbReference>
<dbReference type="Pfam" id="PF11975">
    <property type="entry name" value="Glyco_hydro_4C"/>
    <property type="match status" value="1"/>
</dbReference>
<evidence type="ECO:0000259" key="12">
    <source>
        <dbReference type="Pfam" id="PF11975"/>
    </source>
</evidence>
<accession>A0A6J4VX43</accession>
<keyword evidence="4 11" id="KW-0479">Metal-binding</keyword>
<proteinExistence type="inferred from homology"/>